<dbReference type="GO" id="GO:0098542">
    <property type="term" value="P:defense response to other organism"/>
    <property type="evidence" value="ECO:0007669"/>
    <property type="project" value="InterPro"/>
</dbReference>
<keyword evidence="2 5" id="KW-0812">Transmembrane</keyword>
<dbReference type="AlphaFoldDB" id="A0AAD3P672"/>
<reference evidence="7" key="1">
    <citation type="submission" date="2023-05" db="EMBL/GenBank/DDBJ databases">
        <title>Nepenthes gracilis genome sequencing.</title>
        <authorList>
            <person name="Fukushima K."/>
        </authorList>
    </citation>
    <scope>NUCLEOTIDE SEQUENCE</scope>
    <source>
        <strain evidence="7">SING2019-196</strain>
    </source>
</reference>
<dbReference type="EMBL" id="BSYO01000001">
    <property type="protein sequence ID" value="GMG98416.1"/>
    <property type="molecule type" value="Genomic_DNA"/>
</dbReference>
<proteinExistence type="predicted"/>
<evidence type="ECO:0000256" key="3">
    <source>
        <dbReference type="ARBA" id="ARBA00022989"/>
    </source>
</evidence>
<accession>A0AAD3P672</accession>
<dbReference type="InterPro" id="IPR044839">
    <property type="entry name" value="NDR1-like"/>
</dbReference>
<keyword evidence="8" id="KW-1185">Reference proteome</keyword>
<dbReference type="GO" id="GO:0005886">
    <property type="term" value="C:plasma membrane"/>
    <property type="evidence" value="ECO:0007669"/>
    <property type="project" value="TreeGrafter"/>
</dbReference>
<gene>
    <name evidence="7" type="ORF">Nepgr_000256</name>
</gene>
<organism evidence="7 8">
    <name type="scientific">Nepenthes gracilis</name>
    <name type="common">Slender pitcher plant</name>
    <dbReference type="NCBI Taxonomy" id="150966"/>
    <lineage>
        <taxon>Eukaryota</taxon>
        <taxon>Viridiplantae</taxon>
        <taxon>Streptophyta</taxon>
        <taxon>Embryophyta</taxon>
        <taxon>Tracheophyta</taxon>
        <taxon>Spermatophyta</taxon>
        <taxon>Magnoliopsida</taxon>
        <taxon>eudicotyledons</taxon>
        <taxon>Gunneridae</taxon>
        <taxon>Pentapetalae</taxon>
        <taxon>Caryophyllales</taxon>
        <taxon>Nepenthaceae</taxon>
        <taxon>Nepenthes</taxon>
    </lineage>
</organism>
<feature type="domain" description="Late embryogenesis abundant protein LEA-2 subgroup" evidence="6">
    <location>
        <begin position="123"/>
        <end position="202"/>
    </location>
</feature>
<sequence>MNGSSRPATGYPVLQNSANNPPIGAQSGTTAYPYVAPPPQSNFYNNINPNPYYDPAYATRRAAFYRRFIAGMISVFVIFGVVLFIMWLVLRPRVPRFSVISLSVSQFNVSSSSQISGNWNVLFTVSNPNDKLHAYYDTIETYVFYQSQLLAQNELAPFDQGTKSQTNLTAKLVAASAYVDGKALSGINEDRSHGSVTFNLRILALVRFKAGSWRARRRLLRVSCVNLSVGVSSNSSNGTLTGGPRKCDVVV</sequence>
<keyword evidence="3 5" id="KW-1133">Transmembrane helix</keyword>
<dbReference type="PANTHER" id="PTHR31234">
    <property type="entry name" value="LATE EMBRYOGENESIS ABUNDANT (LEA) HYDROXYPROLINE-RICH GLYCOPROTEIN FAMILY"/>
    <property type="match status" value="1"/>
</dbReference>
<evidence type="ECO:0000256" key="5">
    <source>
        <dbReference type="SAM" id="Phobius"/>
    </source>
</evidence>
<keyword evidence="4 5" id="KW-0472">Membrane</keyword>
<evidence type="ECO:0000256" key="4">
    <source>
        <dbReference type="ARBA" id="ARBA00023136"/>
    </source>
</evidence>
<name>A0AAD3P672_NEPGR</name>
<evidence type="ECO:0000313" key="8">
    <source>
        <dbReference type="Proteomes" id="UP001279734"/>
    </source>
</evidence>
<evidence type="ECO:0000259" key="6">
    <source>
        <dbReference type="Pfam" id="PF03168"/>
    </source>
</evidence>
<evidence type="ECO:0000256" key="2">
    <source>
        <dbReference type="ARBA" id="ARBA00022692"/>
    </source>
</evidence>
<comment type="caution">
    <text evidence="7">The sequence shown here is derived from an EMBL/GenBank/DDBJ whole genome shotgun (WGS) entry which is preliminary data.</text>
</comment>
<dbReference type="Proteomes" id="UP001279734">
    <property type="component" value="Unassembled WGS sequence"/>
</dbReference>
<dbReference type="PANTHER" id="PTHR31234:SF55">
    <property type="entry name" value="LATE EMBRYOGENESIS ABUNDANT (LEA) HYDROXYPROLINE-RICH GLYCOPROTEIN FAMILY"/>
    <property type="match status" value="1"/>
</dbReference>
<evidence type="ECO:0000313" key="7">
    <source>
        <dbReference type="EMBL" id="GMG98416.1"/>
    </source>
</evidence>
<dbReference type="InterPro" id="IPR004864">
    <property type="entry name" value="LEA_2"/>
</dbReference>
<feature type="transmembrane region" description="Helical" evidence="5">
    <location>
        <begin position="68"/>
        <end position="90"/>
    </location>
</feature>
<protein>
    <recommendedName>
        <fullName evidence="6">Late embryogenesis abundant protein LEA-2 subgroup domain-containing protein</fullName>
    </recommendedName>
</protein>
<dbReference type="Pfam" id="PF03168">
    <property type="entry name" value="LEA_2"/>
    <property type="match status" value="1"/>
</dbReference>
<comment type="subcellular location">
    <subcellularLocation>
        <location evidence="1">Membrane</location>
        <topology evidence="1">Single-pass membrane protein</topology>
    </subcellularLocation>
</comment>
<evidence type="ECO:0000256" key="1">
    <source>
        <dbReference type="ARBA" id="ARBA00004167"/>
    </source>
</evidence>